<proteinExistence type="predicted"/>
<name>A0A5C6BE30_9BACT</name>
<keyword evidence="2" id="KW-1185">Reference proteome</keyword>
<reference evidence="1 2" key="1">
    <citation type="submission" date="2019-02" db="EMBL/GenBank/DDBJ databases">
        <title>Deep-cultivation of Planctomycetes and their phenomic and genomic characterization uncovers novel biology.</title>
        <authorList>
            <person name="Wiegand S."/>
            <person name="Jogler M."/>
            <person name="Boedeker C."/>
            <person name="Pinto D."/>
            <person name="Vollmers J."/>
            <person name="Rivas-Marin E."/>
            <person name="Kohn T."/>
            <person name="Peeters S.H."/>
            <person name="Heuer A."/>
            <person name="Rast P."/>
            <person name="Oberbeckmann S."/>
            <person name="Bunk B."/>
            <person name="Jeske O."/>
            <person name="Meyerdierks A."/>
            <person name="Storesund J.E."/>
            <person name="Kallscheuer N."/>
            <person name="Luecker S."/>
            <person name="Lage O.M."/>
            <person name="Pohl T."/>
            <person name="Merkel B.J."/>
            <person name="Hornburger P."/>
            <person name="Mueller R.-W."/>
            <person name="Bruemmer F."/>
            <person name="Labrenz M."/>
            <person name="Spormann A.M."/>
            <person name="Op Den Camp H."/>
            <person name="Overmann J."/>
            <person name="Amann R."/>
            <person name="Jetten M.S.M."/>
            <person name="Mascher T."/>
            <person name="Medema M.H."/>
            <person name="Devos D.P."/>
            <person name="Kaster A.-K."/>
            <person name="Ovreas L."/>
            <person name="Rohde M."/>
            <person name="Galperin M.Y."/>
            <person name="Jogler C."/>
        </authorList>
    </citation>
    <scope>NUCLEOTIDE SEQUENCE [LARGE SCALE GENOMIC DNA]</scope>
    <source>
        <strain evidence="1 2">Pla52o</strain>
    </source>
</reference>
<dbReference type="Proteomes" id="UP000316304">
    <property type="component" value="Unassembled WGS sequence"/>
</dbReference>
<organism evidence="1 2">
    <name type="scientific">Novipirellula galeiformis</name>
    <dbReference type="NCBI Taxonomy" id="2528004"/>
    <lineage>
        <taxon>Bacteria</taxon>
        <taxon>Pseudomonadati</taxon>
        <taxon>Planctomycetota</taxon>
        <taxon>Planctomycetia</taxon>
        <taxon>Pirellulales</taxon>
        <taxon>Pirellulaceae</taxon>
        <taxon>Novipirellula</taxon>
    </lineage>
</organism>
<accession>A0A5C6BE30</accession>
<dbReference type="AlphaFoldDB" id="A0A5C6BE30"/>
<protein>
    <submittedName>
        <fullName evidence="1">Uncharacterized protein</fullName>
    </submittedName>
</protein>
<evidence type="ECO:0000313" key="2">
    <source>
        <dbReference type="Proteomes" id="UP000316304"/>
    </source>
</evidence>
<comment type="caution">
    <text evidence="1">The sequence shown here is derived from an EMBL/GenBank/DDBJ whole genome shotgun (WGS) entry which is preliminary data.</text>
</comment>
<dbReference type="EMBL" id="SJPT01000020">
    <property type="protein sequence ID" value="TWU10298.1"/>
    <property type="molecule type" value="Genomic_DNA"/>
</dbReference>
<evidence type="ECO:0000313" key="1">
    <source>
        <dbReference type="EMBL" id="TWU10298.1"/>
    </source>
</evidence>
<sequence length="31" mass="3664">MTWDSNRSCVRKNAVHRERDGTYIKIKNALT</sequence>
<gene>
    <name evidence="1" type="ORF">Pla52o_57540</name>
</gene>